<accession>A0ABP9KHH2</accession>
<evidence type="ECO:0000313" key="2">
    <source>
        <dbReference type="Proteomes" id="UP001500124"/>
    </source>
</evidence>
<protein>
    <submittedName>
        <fullName evidence="1">Uncharacterized protein</fullName>
    </submittedName>
</protein>
<name>A0ABP9KHH2_9ACTN</name>
<sequence length="157" mass="17299">MPEPAGSAVTEPARAALNPYVTAQQVTNRQQTRPHAAARPARWAADTVAAMREGARLRLDYSARSLWRVDRVIEEIRREGTPYAAVESVLRGFGAYAGEVIVRAGGAEWWATGGEHWVRTADGRFWDPVDEARRCYGGHGSLRLLCREALEAGRGRA</sequence>
<keyword evidence="2" id="KW-1185">Reference proteome</keyword>
<organism evidence="1 2">
    <name type="scientific">Streptomyces similanensis</name>
    <dbReference type="NCBI Taxonomy" id="1274988"/>
    <lineage>
        <taxon>Bacteria</taxon>
        <taxon>Bacillati</taxon>
        <taxon>Actinomycetota</taxon>
        <taxon>Actinomycetes</taxon>
        <taxon>Kitasatosporales</taxon>
        <taxon>Streptomycetaceae</taxon>
        <taxon>Streptomyces</taxon>
    </lineage>
</organism>
<evidence type="ECO:0000313" key="1">
    <source>
        <dbReference type="EMBL" id="GAA5058915.1"/>
    </source>
</evidence>
<dbReference type="EMBL" id="BAABKC010000047">
    <property type="protein sequence ID" value="GAA5058915.1"/>
    <property type="molecule type" value="Genomic_DNA"/>
</dbReference>
<comment type="caution">
    <text evidence="1">The sequence shown here is derived from an EMBL/GenBank/DDBJ whole genome shotgun (WGS) entry which is preliminary data.</text>
</comment>
<proteinExistence type="predicted"/>
<gene>
    <name evidence="1" type="ORF">GCM10023336_34230</name>
</gene>
<dbReference type="Proteomes" id="UP001500124">
    <property type="component" value="Unassembled WGS sequence"/>
</dbReference>
<reference evidence="2" key="1">
    <citation type="journal article" date="2019" name="Int. J. Syst. Evol. Microbiol.">
        <title>The Global Catalogue of Microorganisms (GCM) 10K type strain sequencing project: providing services to taxonomists for standard genome sequencing and annotation.</title>
        <authorList>
            <consortium name="The Broad Institute Genomics Platform"/>
            <consortium name="The Broad Institute Genome Sequencing Center for Infectious Disease"/>
            <person name="Wu L."/>
            <person name="Ma J."/>
        </authorList>
    </citation>
    <scope>NUCLEOTIDE SEQUENCE [LARGE SCALE GENOMIC DNA]</scope>
    <source>
        <strain evidence="2">JCM 18410</strain>
    </source>
</reference>